<dbReference type="OrthoDB" id="280278at2"/>
<proteinExistence type="predicted"/>
<feature type="domain" description="Dinitrogenase iron-molybdenum cofactor biosynthesis" evidence="1">
    <location>
        <begin position="9"/>
        <end position="94"/>
    </location>
</feature>
<reference evidence="2 3" key="1">
    <citation type="submission" date="2016-11" db="EMBL/GenBank/DDBJ databases">
        <authorList>
            <person name="Jaros S."/>
            <person name="Januszkiewicz K."/>
            <person name="Wedrychowicz H."/>
        </authorList>
    </citation>
    <scope>NUCLEOTIDE SEQUENCE [LARGE SCALE GENOMIC DNA]</scope>
    <source>
        <strain evidence="2 3">DSM 9705</strain>
    </source>
</reference>
<protein>
    <submittedName>
        <fullName evidence="2">Predicted Fe-Mo cluster-binding protein, NifX family</fullName>
    </submittedName>
</protein>
<evidence type="ECO:0000259" key="1">
    <source>
        <dbReference type="Pfam" id="PF02579"/>
    </source>
</evidence>
<dbReference type="AlphaFoldDB" id="A0A1M5V134"/>
<dbReference type="STRING" id="1121409.SAMN02745124_01445"/>
<dbReference type="EMBL" id="FQXS01000006">
    <property type="protein sequence ID" value="SHH68643.1"/>
    <property type="molecule type" value="Genomic_DNA"/>
</dbReference>
<gene>
    <name evidence="2" type="ORF">SAMN02745124_01445</name>
</gene>
<sequence length="121" mass="13097">MKIAMTVWGNRVSPVFDSAQTIVLAEIKDRAVTWEQREFIAGQIPTRLARMLVDKGIDTLICGAISEQPARIIEGAGITLISFVSGNAAKVLGACATGTLNDEFKMPGCRHTIGLQHSEDR</sequence>
<dbReference type="InterPro" id="IPR003731">
    <property type="entry name" value="Di-Nase_FeMo-co_biosynth"/>
</dbReference>
<name>A0A1M5V134_9BACT</name>
<accession>A0A1M5V134</accession>
<dbReference type="RefSeq" id="WP_073374722.1">
    <property type="nucleotide sequence ID" value="NZ_FQXS01000006.1"/>
</dbReference>
<organism evidence="2 3">
    <name type="scientific">Desulfofustis glycolicus DSM 9705</name>
    <dbReference type="NCBI Taxonomy" id="1121409"/>
    <lineage>
        <taxon>Bacteria</taxon>
        <taxon>Pseudomonadati</taxon>
        <taxon>Thermodesulfobacteriota</taxon>
        <taxon>Desulfobulbia</taxon>
        <taxon>Desulfobulbales</taxon>
        <taxon>Desulfocapsaceae</taxon>
        <taxon>Desulfofustis</taxon>
    </lineage>
</organism>
<keyword evidence="3" id="KW-1185">Reference proteome</keyword>
<dbReference type="SUPFAM" id="SSF53146">
    <property type="entry name" value="Nitrogenase accessory factor-like"/>
    <property type="match status" value="1"/>
</dbReference>
<dbReference type="Proteomes" id="UP000184139">
    <property type="component" value="Unassembled WGS sequence"/>
</dbReference>
<dbReference type="InterPro" id="IPR036105">
    <property type="entry name" value="DiNase_FeMo-co_biosyn_sf"/>
</dbReference>
<evidence type="ECO:0000313" key="3">
    <source>
        <dbReference type="Proteomes" id="UP000184139"/>
    </source>
</evidence>
<dbReference type="Pfam" id="PF02579">
    <property type="entry name" value="Nitro_FeMo-Co"/>
    <property type="match status" value="1"/>
</dbReference>
<dbReference type="Gene3D" id="3.30.420.130">
    <property type="entry name" value="Dinitrogenase iron-molybdenum cofactor biosynthesis domain"/>
    <property type="match status" value="1"/>
</dbReference>
<evidence type="ECO:0000313" key="2">
    <source>
        <dbReference type="EMBL" id="SHH68643.1"/>
    </source>
</evidence>